<evidence type="ECO:0000313" key="1">
    <source>
        <dbReference type="EMBL" id="AVR87682.1"/>
    </source>
</evidence>
<evidence type="ECO:0008006" key="3">
    <source>
        <dbReference type="Google" id="ProtNLM"/>
    </source>
</evidence>
<dbReference type="EMBL" id="CP028339">
    <property type="protein sequence ID" value="AVR87682.1"/>
    <property type="molecule type" value="Genomic_DNA"/>
</dbReference>
<proteinExistence type="predicted"/>
<dbReference type="OrthoDB" id="8527745at2"/>
<gene>
    <name evidence="1" type="ORF">Tharo_0740</name>
</gene>
<name>A0A2R4BK88_THAAR</name>
<accession>A0A2R4BK88</accession>
<dbReference type="RefSeq" id="WP_107220022.1">
    <property type="nucleotide sequence ID" value="NZ_CP028339.1"/>
</dbReference>
<dbReference type="KEGG" id="tak:Tharo_0740"/>
<reference evidence="1 2" key="1">
    <citation type="submission" date="2018-03" db="EMBL/GenBank/DDBJ databases">
        <title>Complete genome sequence of Thauera aromatica, a model organism for studying aromatic compound degradation under denitrifying conditions.</title>
        <authorList>
            <person name="Lo H.-Y."/>
            <person name="Goris T."/>
            <person name="Boll M."/>
            <person name="Mueller J.A."/>
        </authorList>
    </citation>
    <scope>NUCLEOTIDE SEQUENCE [LARGE SCALE GENOMIC DNA]</scope>
    <source>
        <strain evidence="1 2">K172</strain>
    </source>
</reference>
<keyword evidence="2" id="KW-1185">Reference proteome</keyword>
<evidence type="ECO:0000313" key="2">
    <source>
        <dbReference type="Proteomes" id="UP000241885"/>
    </source>
</evidence>
<dbReference type="AlphaFoldDB" id="A0A2R4BK88"/>
<dbReference type="Proteomes" id="UP000241885">
    <property type="component" value="Chromosome"/>
</dbReference>
<protein>
    <recommendedName>
        <fullName evidence="3">Cobyrinic acid a,c-diamide synthase</fullName>
    </recommendedName>
</protein>
<sequence length="86" mass="9275">MANAHELARGHKRLRALIEFAIGEGWHVKRTPSGHLKFTKAGCAAIYTSSTASDHRAALNARAQIRRAEREARLAQAASTKGCGHG</sequence>
<organism evidence="1 2">
    <name type="scientific">Thauera aromatica K172</name>
    <dbReference type="NCBI Taxonomy" id="44139"/>
    <lineage>
        <taxon>Bacteria</taxon>
        <taxon>Pseudomonadati</taxon>
        <taxon>Pseudomonadota</taxon>
        <taxon>Betaproteobacteria</taxon>
        <taxon>Rhodocyclales</taxon>
        <taxon>Zoogloeaceae</taxon>
        <taxon>Thauera</taxon>
    </lineage>
</organism>